<dbReference type="InterPro" id="IPR028257">
    <property type="entry name" value="CEP126"/>
</dbReference>
<feature type="compositionally biased region" description="Polar residues" evidence="2">
    <location>
        <begin position="742"/>
        <end position="752"/>
    </location>
</feature>
<keyword evidence="3" id="KW-1185">Reference proteome</keyword>
<proteinExistence type="predicted"/>
<dbReference type="GO" id="GO:0030496">
    <property type="term" value="C:midbody"/>
    <property type="evidence" value="ECO:0007669"/>
    <property type="project" value="TreeGrafter"/>
</dbReference>
<evidence type="ECO:0000313" key="3">
    <source>
        <dbReference type="Proteomes" id="UP001652640"/>
    </source>
</evidence>
<dbReference type="GO" id="GO:0007052">
    <property type="term" value="P:mitotic spindle organization"/>
    <property type="evidence" value="ECO:0007669"/>
    <property type="project" value="InterPro"/>
</dbReference>
<dbReference type="PANTHER" id="PTHR31191">
    <property type="entry name" value="CENTROSOMAL PROTEIN CEP126"/>
    <property type="match status" value="1"/>
</dbReference>
<accession>A0A6J0WBG2</accession>
<keyword evidence="1" id="KW-0175">Coiled coil</keyword>
<dbReference type="GO" id="GO:0031122">
    <property type="term" value="P:cytoplasmic microtubule organization"/>
    <property type="evidence" value="ECO:0007669"/>
    <property type="project" value="InterPro"/>
</dbReference>
<dbReference type="RefSeq" id="XP_020735047.2">
    <property type="nucleotide sequence ID" value="XM_020879388.2"/>
</dbReference>
<evidence type="ECO:0000256" key="2">
    <source>
        <dbReference type="SAM" id="MobiDB-lite"/>
    </source>
</evidence>
<gene>
    <name evidence="4" type="primary">CEP126</name>
</gene>
<evidence type="ECO:0000256" key="1">
    <source>
        <dbReference type="SAM" id="Coils"/>
    </source>
</evidence>
<organism evidence="3 4">
    <name type="scientific">Odocoileus virginianus</name>
    <name type="common">White-tailed deer</name>
    <dbReference type="NCBI Taxonomy" id="9874"/>
    <lineage>
        <taxon>Eukaryota</taxon>
        <taxon>Metazoa</taxon>
        <taxon>Chordata</taxon>
        <taxon>Craniata</taxon>
        <taxon>Vertebrata</taxon>
        <taxon>Euteleostomi</taxon>
        <taxon>Mammalia</taxon>
        <taxon>Eutheria</taxon>
        <taxon>Laurasiatheria</taxon>
        <taxon>Artiodactyla</taxon>
        <taxon>Ruminantia</taxon>
        <taxon>Pecora</taxon>
        <taxon>Cervidae</taxon>
        <taxon>Odocoileinae</taxon>
        <taxon>Odocoileus</taxon>
    </lineage>
</organism>
<feature type="coiled-coil region" evidence="1">
    <location>
        <begin position="75"/>
        <end position="109"/>
    </location>
</feature>
<feature type="region of interest" description="Disordered" evidence="2">
    <location>
        <begin position="1"/>
        <end position="39"/>
    </location>
</feature>
<feature type="region of interest" description="Disordered" evidence="2">
    <location>
        <begin position="665"/>
        <end position="686"/>
    </location>
</feature>
<feature type="region of interest" description="Disordered" evidence="2">
    <location>
        <begin position="960"/>
        <end position="982"/>
    </location>
</feature>
<reference evidence="4" key="2">
    <citation type="submission" date="2025-08" db="UniProtKB">
        <authorList>
            <consortium name="RefSeq"/>
        </authorList>
    </citation>
    <scope>IDENTIFICATION</scope>
    <source>
        <tissue evidence="4">Tongue muscle</tissue>
    </source>
</reference>
<feature type="region of interest" description="Disordered" evidence="2">
    <location>
        <begin position="993"/>
        <end position="1012"/>
    </location>
</feature>
<dbReference type="GO" id="GO:0097546">
    <property type="term" value="C:ciliary base"/>
    <property type="evidence" value="ECO:0007669"/>
    <property type="project" value="InterPro"/>
</dbReference>
<evidence type="ECO:0000313" key="4">
    <source>
        <dbReference type="RefSeq" id="XP_020735047.2"/>
    </source>
</evidence>
<feature type="compositionally biased region" description="Basic and acidic residues" evidence="2">
    <location>
        <begin position="960"/>
        <end position="971"/>
    </location>
</feature>
<protein>
    <submittedName>
        <fullName evidence="4">Centrosomal protein of 126 kDa isoform X2</fullName>
    </submittedName>
</protein>
<reference evidence="3" key="1">
    <citation type="journal article" date="2022" name="J. Hered.">
        <title>A De Novo Chromosome-Level Genome Assembly of the White-Tailed Deer, Odocoileus Virginianus.</title>
        <authorList>
            <person name="London E.W."/>
            <person name="Roca A.L."/>
            <person name="Novakofski J.E."/>
            <person name="Mateus-Pinilla N.E."/>
        </authorList>
    </citation>
    <scope>NUCLEOTIDE SEQUENCE [LARGE SCALE GENOMIC DNA]</scope>
</reference>
<sequence length="1106" mass="125142">MLTRRPGARSAVAGLGTESSDTHVKAPLSPRLSGGRHRPGAYLDMKIHFEKNLEEERQILLQQQKICRNRARKYFVESNRRKKAFEEKRKEQEEREHQIREQILQQRKQKVEEVTEKFQRAHIPFSQRKRTVLQRPVLPLEDALKQIQESNLKSEVNLPSSHRPIINWRAIDNDLPSSLSKNDHKHQKYLISKISCGQEMENSKANLTTNKDAFQLKLEETQKLLEDQHLSSLQKFRDEVNQIINSETLSSIDSLEAGEREEMYLTLNKEPSTSVQQQNSISLKSANLQSTNLSCFDEDKLSFSKTQHINNWLVNIDDPNIFSDIFSKPNVLPDSSKCFNSKEQNPSTLSRTMERDINTANNSVAVLYSPSIFVQNKKSKNTSETSVIRTTDSSGAFKRERPLVSESPKFKFSKAWATPDSLTQEITIISDQEKYSEMTQENRTTSVPTSFVPLATPLVLPLNTQSARPLPKSSIHIKEIDPVQCSDKLGEMKDVKDEKTKYFNCNEEELSLFSDNFQATYILHNSDSEDEKQKISEASKSLSNIISNCDLVSQHKKMKYNICEKNSVRFLKSILKKESKYEHDYFKALVTNQGFKLGNQKAAVIRDSIELTKEKGKSAETPKTIKKLRWFDETGNTRKNIEDSHLLKGRKRVSQQWSQPFHIRSKSGAASNMPSIPASAVDSANKKEPEDDFISENLTALGGSGIDHVPLNCCIPSDYSTAKQAWPDSTEEETISPAKSGGSKTQKTNPQRSEAKVVRRARSAKVQSGFVCVNRKGPVIRPQSASKASTFLQAQGKLIVPHPPPPSQLNIRSCKNIQVSQCQSVMPENSQNISTCNYFNSKHMLPTEHKLNQWNQESSLPLPHVCSDLDTVMPALPYCSSECQTLTKINHSNGSQAVALQDGTLYCPQRCPTYEESHPSVTLKTTREELVPMWKRQHNILGQNEKAADSSVRRRKRIVENKHKSLLEQKRQNPGSAGQKYSEQMNNFGQSIQLSSNEPKQTTKGTSNIEEVSGSTSEFLMAENLVKASVPEDEILTVMNSKQLQQTNLSLNKMQQFNICALSAEEKKILQSLNHLNERLYCQCPSVKSCCPAQFLDRGTNHRTGV</sequence>
<dbReference type="GeneID" id="110128548"/>
<feature type="compositionally biased region" description="Polar residues" evidence="2">
    <location>
        <begin position="972"/>
        <end position="982"/>
    </location>
</feature>
<name>A0A6J0WBG2_ODOVR</name>
<dbReference type="AlphaFoldDB" id="A0A6J0WBG2"/>
<feature type="region of interest" description="Disordered" evidence="2">
    <location>
        <begin position="724"/>
        <end position="760"/>
    </location>
</feature>
<dbReference type="PANTHER" id="PTHR31191:SF4">
    <property type="entry name" value="CENTROSOMAL PROTEIN OF 126 KDA"/>
    <property type="match status" value="1"/>
</dbReference>
<dbReference type="Proteomes" id="UP001652640">
    <property type="component" value="Chromosome 10"/>
</dbReference>
<dbReference type="GO" id="GO:1905515">
    <property type="term" value="P:non-motile cilium assembly"/>
    <property type="evidence" value="ECO:0007669"/>
    <property type="project" value="InterPro"/>
</dbReference>
<dbReference type="Pfam" id="PF15352">
    <property type="entry name" value="K1377"/>
    <property type="match status" value="1"/>
</dbReference>
<dbReference type="GO" id="GO:0005813">
    <property type="term" value="C:centrosome"/>
    <property type="evidence" value="ECO:0007669"/>
    <property type="project" value="InterPro"/>
</dbReference>